<organism evidence="2 3">
    <name type="scientific">Bacillus salipaludis</name>
    <dbReference type="NCBI Taxonomy" id="2547811"/>
    <lineage>
        <taxon>Bacteria</taxon>
        <taxon>Bacillati</taxon>
        <taxon>Bacillota</taxon>
        <taxon>Bacilli</taxon>
        <taxon>Bacillales</taxon>
        <taxon>Bacillaceae</taxon>
        <taxon>Bacillus</taxon>
    </lineage>
</organism>
<dbReference type="InterPro" id="IPR007053">
    <property type="entry name" value="LRAT_dom"/>
</dbReference>
<dbReference type="Proteomes" id="UP001623041">
    <property type="component" value="Unassembled WGS sequence"/>
</dbReference>
<dbReference type="EMBL" id="JBJHQH010000056">
    <property type="protein sequence ID" value="MFK9095513.1"/>
    <property type="molecule type" value="Genomic_DNA"/>
</dbReference>
<dbReference type="RefSeq" id="WP_406583892.1">
    <property type="nucleotide sequence ID" value="NZ_JBJHQH010000056.1"/>
</dbReference>
<dbReference type="GO" id="GO:0016746">
    <property type="term" value="F:acyltransferase activity"/>
    <property type="evidence" value="ECO:0007669"/>
    <property type="project" value="UniProtKB-KW"/>
</dbReference>
<feature type="domain" description="LRAT" evidence="1">
    <location>
        <begin position="28"/>
        <end position="139"/>
    </location>
</feature>
<dbReference type="Gene3D" id="3.90.1720.10">
    <property type="entry name" value="endopeptidase domain like (from Nostoc punctiforme)"/>
    <property type="match status" value="1"/>
</dbReference>
<keyword evidence="3" id="KW-1185">Reference proteome</keyword>
<keyword evidence="2" id="KW-0808">Transferase</keyword>
<sequence length="183" mass="20662">MLINLIAAGLMAGSKLIKEITTEKAALKRGSIVYCELAGGFAEHSGIYLGNGNFAEVTTDIKGNGRVVKVNANEFMRGSIFRTGFRIYTASDRFGSKVGYSVAEEDFALYAESQIGKKLSYKLLENNCHRFTASCIAGKDTGDCFFWELKKRIEEHYWWEFPYNYVVWIPVCMTKTREQEMNG</sequence>
<accession>A0ABW8RQ72</accession>
<comment type="caution">
    <text evidence="2">The sequence shown here is derived from an EMBL/GenBank/DDBJ whole genome shotgun (WGS) entry which is preliminary data.</text>
</comment>
<protein>
    <submittedName>
        <fullName evidence="2">Lecithin retinol acyltransferase family protein</fullName>
    </submittedName>
</protein>
<evidence type="ECO:0000313" key="3">
    <source>
        <dbReference type="Proteomes" id="UP001623041"/>
    </source>
</evidence>
<keyword evidence="2" id="KW-0012">Acyltransferase</keyword>
<evidence type="ECO:0000313" key="2">
    <source>
        <dbReference type="EMBL" id="MFK9095513.1"/>
    </source>
</evidence>
<proteinExistence type="predicted"/>
<gene>
    <name evidence="2" type="ORF">ACJEBI_29235</name>
</gene>
<evidence type="ECO:0000259" key="1">
    <source>
        <dbReference type="Pfam" id="PF04970"/>
    </source>
</evidence>
<name>A0ABW8RQ72_9BACI</name>
<reference evidence="2 3" key="1">
    <citation type="submission" date="2024-11" db="EMBL/GenBank/DDBJ databases">
        <authorList>
            <person name="Lucas J.A."/>
        </authorList>
    </citation>
    <scope>NUCLEOTIDE SEQUENCE [LARGE SCALE GENOMIC DNA]</scope>
    <source>
        <strain evidence="2 3">Z 5.4</strain>
    </source>
</reference>
<dbReference type="Pfam" id="PF04970">
    <property type="entry name" value="LRAT"/>
    <property type="match status" value="1"/>
</dbReference>